<evidence type="ECO:0000256" key="7">
    <source>
        <dbReference type="PIRSR" id="PIRSR600175-1"/>
    </source>
</evidence>
<dbReference type="GO" id="GO:0006865">
    <property type="term" value="P:amino acid transport"/>
    <property type="evidence" value="ECO:0007669"/>
    <property type="project" value="TreeGrafter"/>
</dbReference>
<evidence type="ECO:0000313" key="10">
    <source>
        <dbReference type="EMBL" id="CAJ0577969.1"/>
    </source>
</evidence>
<gene>
    <name evidence="10" type="ORF">MSPICULIGERA_LOCUS16233</name>
</gene>
<evidence type="ECO:0000256" key="4">
    <source>
        <dbReference type="ARBA" id="ARBA00022847"/>
    </source>
</evidence>
<feature type="transmembrane region" description="Helical" evidence="9">
    <location>
        <begin position="50"/>
        <end position="72"/>
    </location>
</feature>
<proteinExistence type="predicted"/>
<keyword evidence="5 9" id="KW-1133">Transmembrane helix</keyword>
<evidence type="ECO:0000256" key="1">
    <source>
        <dbReference type="ARBA" id="ARBA00004141"/>
    </source>
</evidence>
<dbReference type="PANTHER" id="PTHR11616:SF240">
    <property type="entry name" value="BLOATED TUBULES, ISOFORM B-RELATED"/>
    <property type="match status" value="1"/>
</dbReference>
<dbReference type="InterPro" id="IPR000175">
    <property type="entry name" value="Na/ntran_symport"/>
</dbReference>
<feature type="transmembrane region" description="Helical" evidence="9">
    <location>
        <begin position="12"/>
        <end position="38"/>
    </location>
</feature>
<dbReference type="Proteomes" id="UP001177023">
    <property type="component" value="Unassembled WGS sequence"/>
</dbReference>
<dbReference type="AlphaFoldDB" id="A0AA36G3C4"/>
<dbReference type="EMBL" id="CATQJA010002652">
    <property type="protein sequence ID" value="CAJ0577969.1"/>
    <property type="molecule type" value="Genomic_DNA"/>
</dbReference>
<dbReference type="SUPFAM" id="SSF161070">
    <property type="entry name" value="SNF-like"/>
    <property type="match status" value="1"/>
</dbReference>
<feature type="binding site" evidence="7">
    <location>
        <position position="21"/>
    </location>
    <ligand>
        <name>Na(+)</name>
        <dbReference type="ChEBI" id="CHEBI:29101"/>
        <label>1</label>
    </ligand>
</feature>
<feature type="transmembrane region" description="Helical" evidence="9">
    <location>
        <begin position="84"/>
        <end position="102"/>
    </location>
</feature>
<feature type="transmembrane region" description="Helical" evidence="9">
    <location>
        <begin position="188"/>
        <end position="210"/>
    </location>
</feature>
<dbReference type="InterPro" id="IPR037272">
    <property type="entry name" value="SNS_sf"/>
</dbReference>
<dbReference type="GO" id="GO:0046872">
    <property type="term" value="F:metal ion binding"/>
    <property type="evidence" value="ECO:0007669"/>
    <property type="project" value="UniProtKB-KW"/>
</dbReference>
<evidence type="ECO:0000313" key="11">
    <source>
        <dbReference type="Proteomes" id="UP001177023"/>
    </source>
</evidence>
<keyword evidence="3 9" id="KW-0812">Transmembrane</keyword>
<feature type="transmembrane region" description="Helical" evidence="9">
    <location>
        <begin position="148"/>
        <end position="168"/>
    </location>
</feature>
<evidence type="ECO:0000256" key="6">
    <source>
        <dbReference type="ARBA" id="ARBA00023136"/>
    </source>
</evidence>
<name>A0AA36G3C4_9BILA</name>
<feature type="region of interest" description="Disordered" evidence="8">
    <location>
        <begin position="250"/>
        <end position="280"/>
    </location>
</feature>
<sequence length="280" mass="30374">MSNLPYPWLWNLLFFIMLAFLGLSTAVVDTLTIITCIVDSSESFRRYATHITGAVCLALFLGSVTQCTNAGIYMVQLMDDCNGGIALGVGILLEFLLIAHYYDIAEALGSFSTNPLEAPGWGRMRHDLQAAFGPPRNMLTTFVGKSGYLFWALWKVTPLMGGAVLLYEMSTPPSLAYKDYEFPALANWLGYLYGNLTLLVVIGFFVFNVVRMGPKAFRVHPTHPSYIKMYGDDGSSAGETSRVMGRVHVPLAGHPEDGTHPAPAQGGEVPPSPAATPATA</sequence>
<keyword evidence="7" id="KW-0915">Sodium</keyword>
<evidence type="ECO:0000256" key="5">
    <source>
        <dbReference type="ARBA" id="ARBA00022989"/>
    </source>
</evidence>
<accession>A0AA36G3C4</accession>
<dbReference type="GO" id="GO:0015293">
    <property type="term" value="F:symporter activity"/>
    <property type="evidence" value="ECO:0007669"/>
    <property type="project" value="UniProtKB-KW"/>
</dbReference>
<dbReference type="PANTHER" id="PTHR11616">
    <property type="entry name" value="SODIUM/CHLORIDE DEPENDENT TRANSPORTER"/>
    <property type="match status" value="1"/>
</dbReference>
<dbReference type="Pfam" id="PF00209">
    <property type="entry name" value="SNF"/>
    <property type="match status" value="1"/>
</dbReference>
<evidence type="ECO:0000256" key="8">
    <source>
        <dbReference type="SAM" id="MobiDB-lite"/>
    </source>
</evidence>
<keyword evidence="7" id="KW-0479">Metal-binding</keyword>
<comment type="subcellular location">
    <subcellularLocation>
        <location evidence="1">Membrane</location>
        <topology evidence="1">Multi-pass membrane protein</topology>
    </subcellularLocation>
</comment>
<comment type="caution">
    <text evidence="10">The sequence shown here is derived from an EMBL/GenBank/DDBJ whole genome shotgun (WGS) entry which is preliminary data.</text>
</comment>
<keyword evidence="11" id="KW-1185">Reference proteome</keyword>
<dbReference type="PROSITE" id="PS50267">
    <property type="entry name" value="NA_NEUROTRAN_SYMP_3"/>
    <property type="match status" value="1"/>
</dbReference>
<dbReference type="GO" id="GO:0035725">
    <property type="term" value="P:sodium ion transmembrane transport"/>
    <property type="evidence" value="ECO:0007669"/>
    <property type="project" value="TreeGrafter"/>
</dbReference>
<dbReference type="GO" id="GO:0005886">
    <property type="term" value="C:plasma membrane"/>
    <property type="evidence" value="ECO:0007669"/>
    <property type="project" value="TreeGrafter"/>
</dbReference>
<feature type="non-terminal residue" evidence="10">
    <location>
        <position position="1"/>
    </location>
</feature>
<keyword evidence="2" id="KW-0813">Transport</keyword>
<evidence type="ECO:0000256" key="9">
    <source>
        <dbReference type="SAM" id="Phobius"/>
    </source>
</evidence>
<evidence type="ECO:0000256" key="2">
    <source>
        <dbReference type="ARBA" id="ARBA00022448"/>
    </source>
</evidence>
<dbReference type="PRINTS" id="PR00176">
    <property type="entry name" value="NANEUSMPORT"/>
</dbReference>
<keyword evidence="6 9" id="KW-0472">Membrane</keyword>
<organism evidence="10 11">
    <name type="scientific">Mesorhabditis spiculigera</name>
    <dbReference type="NCBI Taxonomy" id="96644"/>
    <lineage>
        <taxon>Eukaryota</taxon>
        <taxon>Metazoa</taxon>
        <taxon>Ecdysozoa</taxon>
        <taxon>Nematoda</taxon>
        <taxon>Chromadorea</taxon>
        <taxon>Rhabditida</taxon>
        <taxon>Rhabditina</taxon>
        <taxon>Rhabditomorpha</taxon>
        <taxon>Rhabditoidea</taxon>
        <taxon>Rhabditidae</taxon>
        <taxon>Mesorhabditinae</taxon>
        <taxon>Mesorhabditis</taxon>
    </lineage>
</organism>
<reference evidence="10" key="1">
    <citation type="submission" date="2023-06" db="EMBL/GenBank/DDBJ databases">
        <authorList>
            <person name="Delattre M."/>
        </authorList>
    </citation>
    <scope>NUCLEOTIDE SEQUENCE</scope>
    <source>
        <strain evidence="10">AF72</strain>
    </source>
</reference>
<evidence type="ECO:0000256" key="3">
    <source>
        <dbReference type="ARBA" id="ARBA00022692"/>
    </source>
</evidence>
<protein>
    <submittedName>
        <fullName evidence="10">Uncharacterized protein</fullName>
    </submittedName>
</protein>
<keyword evidence="4" id="KW-0769">Symport</keyword>